<organism evidence="2 3">
    <name type="scientific">Candidatus Amesbacteria bacterium GW2011_GWA2_47_11</name>
    <dbReference type="NCBI Taxonomy" id="1618357"/>
    <lineage>
        <taxon>Bacteria</taxon>
        <taxon>Candidatus Amesiibacteriota</taxon>
    </lineage>
</organism>
<evidence type="ECO:0000256" key="1">
    <source>
        <dbReference type="SAM" id="Phobius"/>
    </source>
</evidence>
<gene>
    <name evidence="2" type="ORF">UX78_C0006G0014</name>
</gene>
<proteinExistence type="predicted"/>
<accession>A0A0G1RHC0</accession>
<keyword evidence="1" id="KW-0472">Membrane</keyword>
<dbReference type="AlphaFoldDB" id="A0A0G1RHC0"/>
<name>A0A0G1RHC0_9BACT</name>
<keyword evidence="1" id="KW-1133">Transmembrane helix</keyword>
<dbReference type="Proteomes" id="UP000034607">
    <property type="component" value="Unassembled WGS sequence"/>
</dbReference>
<protein>
    <recommendedName>
        <fullName evidence="4">POTRA domain-containing protein</fullName>
    </recommendedName>
</protein>
<feature type="transmembrane region" description="Helical" evidence="1">
    <location>
        <begin position="9"/>
        <end position="29"/>
    </location>
</feature>
<evidence type="ECO:0000313" key="2">
    <source>
        <dbReference type="EMBL" id="KKU56551.1"/>
    </source>
</evidence>
<evidence type="ECO:0000313" key="3">
    <source>
        <dbReference type="Proteomes" id="UP000034607"/>
    </source>
</evidence>
<sequence length="229" mass="25639">MTRKTKNRLIVFTAILSCMYIISYVSGVFNIRQIECFTQFGPCPDNYSEAISWLGSRSLLLPLPQRKIRRQLDYFSEINSVRLYRRLPSTLVLGVAVKRPIAALGPDILGTKVTVDETGYILGQTSSTTLPYLYSSLLPEISSVLDSYQTQASIILSQLASLTPHRITGSLSGTALTIGLYPNLEVVVDVTQPVNNWYSPLQFILSRSKIMAKMPRRIDLRFTDPVVTD</sequence>
<comment type="caution">
    <text evidence="2">The sequence shown here is derived from an EMBL/GenBank/DDBJ whole genome shotgun (WGS) entry which is preliminary data.</text>
</comment>
<reference evidence="2 3" key="1">
    <citation type="journal article" date="2015" name="Nature">
        <title>rRNA introns, odd ribosomes, and small enigmatic genomes across a large radiation of phyla.</title>
        <authorList>
            <person name="Brown C.T."/>
            <person name="Hug L.A."/>
            <person name="Thomas B.C."/>
            <person name="Sharon I."/>
            <person name="Castelle C.J."/>
            <person name="Singh A."/>
            <person name="Wilkins M.J."/>
            <person name="Williams K.H."/>
            <person name="Banfield J.F."/>
        </authorList>
    </citation>
    <scope>NUCLEOTIDE SEQUENCE [LARGE SCALE GENOMIC DNA]</scope>
</reference>
<dbReference type="EMBL" id="LCNM01000006">
    <property type="protein sequence ID" value="KKU56551.1"/>
    <property type="molecule type" value="Genomic_DNA"/>
</dbReference>
<evidence type="ECO:0008006" key="4">
    <source>
        <dbReference type="Google" id="ProtNLM"/>
    </source>
</evidence>
<keyword evidence="1" id="KW-0812">Transmembrane</keyword>